<dbReference type="Proteomes" id="UP001589575">
    <property type="component" value="Unassembled WGS sequence"/>
</dbReference>
<organism evidence="1 2">
    <name type="scientific">Citricoccus parietis</name>
    <dbReference type="NCBI Taxonomy" id="592307"/>
    <lineage>
        <taxon>Bacteria</taxon>
        <taxon>Bacillati</taxon>
        <taxon>Actinomycetota</taxon>
        <taxon>Actinomycetes</taxon>
        <taxon>Micrococcales</taxon>
        <taxon>Micrococcaceae</taxon>
        <taxon>Citricoccus</taxon>
    </lineage>
</organism>
<sequence length="47" mass="4990">MLVGIDADHDVPGTGGLDLFHGVLSPSPVSVVSRCRRRVDRTVMGTL</sequence>
<accession>A0ABV5G970</accession>
<gene>
    <name evidence="1" type="ORF">ACFFX0_31690</name>
</gene>
<reference evidence="1 2" key="1">
    <citation type="submission" date="2024-09" db="EMBL/GenBank/DDBJ databases">
        <authorList>
            <person name="Sun Q."/>
            <person name="Mori K."/>
        </authorList>
    </citation>
    <scope>NUCLEOTIDE SEQUENCE [LARGE SCALE GENOMIC DNA]</scope>
    <source>
        <strain evidence="1 2">CCM 7609</strain>
    </source>
</reference>
<keyword evidence="2" id="KW-1185">Reference proteome</keyword>
<name>A0ABV5G970_9MICC</name>
<dbReference type="EMBL" id="JBHMFI010000023">
    <property type="protein sequence ID" value="MFB9075481.1"/>
    <property type="molecule type" value="Genomic_DNA"/>
</dbReference>
<evidence type="ECO:0000313" key="1">
    <source>
        <dbReference type="EMBL" id="MFB9075481.1"/>
    </source>
</evidence>
<comment type="caution">
    <text evidence="1">The sequence shown here is derived from an EMBL/GenBank/DDBJ whole genome shotgun (WGS) entry which is preliminary data.</text>
</comment>
<proteinExistence type="predicted"/>
<protein>
    <submittedName>
        <fullName evidence="1">Uncharacterized protein</fullName>
    </submittedName>
</protein>
<evidence type="ECO:0000313" key="2">
    <source>
        <dbReference type="Proteomes" id="UP001589575"/>
    </source>
</evidence>